<keyword evidence="2" id="KW-1185">Reference proteome</keyword>
<dbReference type="EnsemblMetazoa" id="GPPI000819-RA">
    <property type="protein sequence ID" value="GPPI000819-PA"/>
    <property type="gene ID" value="GPPI000819"/>
</dbReference>
<dbReference type="Proteomes" id="UP000092460">
    <property type="component" value="Unassembled WGS sequence"/>
</dbReference>
<reference evidence="2" key="1">
    <citation type="submission" date="2015-01" db="EMBL/GenBank/DDBJ databases">
        <authorList>
            <person name="Aksoy S."/>
            <person name="Warren W."/>
            <person name="Wilson R.K."/>
        </authorList>
    </citation>
    <scope>NUCLEOTIDE SEQUENCE [LARGE SCALE GENOMIC DNA]</scope>
    <source>
        <strain evidence="2">IAEA</strain>
    </source>
</reference>
<evidence type="ECO:0000313" key="2">
    <source>
        <dbReference type="Proteomes" id="UP000092460"/>
    </source>
</evidence>
<reference evidence="1" key="2">
    <citation type="submission" date="2020-05" db="UniProtKB">
        <authorList>
            <consortium name="EnsemblMetazoa"/>
        </authorList>
    </citation>
    <scope>IDENTIFICATION</scope>
    <source>
        <strain evidence="1">IAEA</strain>
    </source>
</reference>
<name>A0A1B0ALH6_9MUSC</name>
<dbReference type="EMBL" id="JXJN01031106">
    <property type="status" value="NOT_ANNOTATED_CDS"/>
    <property type="molecule type" value="Genomic_DNA"/>
</dbReference>
<protein>
    <submittedName>
        <fullName evidence="1">Uncharacterized protein</fullName>
    </submittedName>
</protein>
<accession>A0A1B0ALH6</accession>
<sequence>MHRLNLYILVFCAAEYSRNVVALNKTSMDIFSFREGLLPLFEWLKGHSCITAPSNDMIINQCHYNDDDDLAGI</sequence>
<organism evidence="1 2">
    <name type="scientific">Glossina palpalis gambiensis</name>
    <dbReference type="NCBI Taxonomy" id="67801"/>
    <lineage>
        <taxon>Eukaryota</taxon>
        <taxon>Metazoa</taxon>
        <taxon>Ecdysozoa</taxon>
        <taxon>Arthropoda</taxon>
        <taxon>Hexapoda</taxon>
        <taxon>Insecta</taxon>
        <taxon>Pterygota</taxon>
        <taxon>Neoptera</taxon>
        <taxon>Endopterygota</taxon>
        <taxon>Diptera</taxon>
        <taxon>Brachycera</taxon>
        <taxon>Muscomorpha</taxon>
        <taxon>Hippoboscoidea</taxon>
        <taxon>Glossinidae</taxon>
        <taxon>Glossina</taxon>
    </lineage>
</organism>
<proteinExistence type="predicted"/>
<dbReference type="VEuPathDB" id="VectorBase:GPPI000819"/>
<evidence type="ECO:0000313" key="1">
    <source>
        <dbReference type="EnsemblMetazoa" id="GPPI000819-PA"/>
    </source>
</evidence>
<dbReference type="AlphaFoldDB" id="A0A1B0ALH6"/>